<keyword evidence="1" id="KW-0732">Signal</keyword>
<comment type="caution">
    <text evidence="2">The sequence shown here is derived from an EMBL/GenBank/DDBJ whole genome shotgun (WGS) entry which is preliminary data.</text>
</comment>
<reference evidence="2 3" key="1">
    <citation type="submission" date="2023-03" db="EMBL/GenBank/DDBJ databases">
        <title>Bacillus Genome Sequencing.</title>
        <authorList>
            <person name="Dunlap C."/>
        </authorList>
    </citation>
    <scope>NUCLEOTIDE SEQUENCE [LARGE SCALE GENOMIC DNA]</scope>
    <source>
        <strain evidence="2 3">NRS-52</strain>
    </source>
</reference>
<organism evidence="2 3">
    <name type="scientific">Paenibacillus chibensis</name>
    <dbReference type="NCBI Taxonomy" id="59846"/>
    <lineage>
        <taxon>Bacteria</taxon>
        <taxon>Bacillati</taxon>
        <taxon>Bacillota</taxon>
        <taxon>Bacilli</taxon>
        <taxon>Bacillales</taxon>
        <taxon>Paenibacillaceae</taxon>
        <taxon>Paenibacillus</taxon>
    </lineage>
</organism>
<evidence type="ECO:0000313" key="3">
    <source>
        <dbReference type="Proteomes" id="UP001343257"/>
    </source>
</evidence>
<feature type="chain" id="PRO_5046945194" evidence="1">
    <location>
        <begin position="18"/>
        <end position="316"/>
    </location>
</feature>
<dbReference type="EMBL" id="JARTLD010000067">
    <property type="protein sequence ID" value="MED5020461.1"/>
    <property type="molecule type" value="Genomic_DNA"/>
</dbReference>
<accession>A0ABU6Q003</accession>
<name>A0ABU6Q003_9BACL</name>
<protein>
    <submittedName>
        <fullName evidence="2">Uncharacterized protein</fullName>
    </submittedName>
</protein>
<evidence type="ECO:0000256" key="1">
    <source>
        <dbReference type="SAM" id="SignalP"/>
    </source>
</evidence>
<evidence type="ECO:0000313" key="2">
    <source>
        <dbReference type="EMBL" id="MED5020461.1"/>
    </source>
</evidence>
<gene>
    <name evidence="2" type="ORF">P9847_24640</name>
</gene>
<proteinExistence type="predicted"/>
<dbReference type="RefSeq" id="WP_328281885.1">
    <property type="nucleotide sequence ID" value="NZ_JARTLD010000067.1"/>
</dbReference>
<feature type="signal peptide" evidence="1">
    <location>
        <begin position="1"/>
        <end position="17"/>
    </location>
</feature>
<keyword evidence="3" id="KW-1185">Reference proteome</keyword>
<sequence>MLLLAECLLSGVGSAKAADMAPSVKQSVTIPTAAALKYVVFSTKAAAAPASLRSFAEQAVSELSGQDSFKKWKQATITYDPLGPGTHSWLATVSQNGKPVGYLILTSTDDGGYMLSEYGQDESMPYNTQALYNRLKQLGILTAGGKLPAGVTISAQYSALLPVWKVTQPGKKAAVYIHGITAEELPLGAVGSDPVSGGLTPRSGLHLTTTTLPKQQRTSDPYDNLLWLTSPKLTFTGSGDLMRFVTTEQQSLVFTSPGHNASYGAPFAIIGLHTWSSGDQGGTVLYAASGNGGNRFLPAASLMAHGEFRSINLSQL</sequence>
<dbReference type="Proteomes" id="UP001343257">
    <property type="component" value="Unassembled WGS sequence"/>
</dbReference>